<dbReference type="Proteomes" id="UP000019482">
    <property type="component" value="Unassembled WGS sequence"/>
</dbReference>
<comment type="caution">
    <text evidence="1">The sequence shown here is derived from an EMBL/GenBank/DDBJ whole genome shotgun (WGS) entry which is preliminary data.</text>
</comment>
<evidence type="ECO:0000313" key="1">
    <source>
        <dbReference type="EMBL" id="CDL90397.1"/>
    </source>
</evidence>
<evidence type="ECO:0000313" key="2">
    <source>
        <dbReference type="Proteomes" id="UP000019482"/>
    </source>
</evidence>
<accession>W6NEE6</accession>
<gene>
    <name evidence="1" type="ORF">CTDIVETGP_0467</name>
</gene>
<dbReference type="AlphaFoldDB" id="W6NEE6"/>
<organism evidence="1 2">
    <name type="scientific">Clostridium tyrobutyricum DIVETGP</name>
    <dbReference type="NCBI Taxonomy" id="1408889"/>
    <lineage>
        <taxon>Bacteria</taxon>
        <taxon>Bacillati</taxon>
        <taxon>Bacillota</taxon>
        <taxon>Clostridia</taxon>
        <taxon>Eubacteriales</taxon>
        <taxon>Clostridiaceae</taxon>
        <taxon>Clostridium</taxon>
    </lineage>
</organism>
<proteinExistence type="predicted"/>
<reference evidence="1 2" key="1">
    <citation type="journal article" date="2015" name="Genome Announc.">
        <title>Draft Genome Sequence of Clostridium tyrobutyricum Strain DIVETGP, Isolated from Cow's Milk for Grana Padano Production.</title>
        <authorList>
            <person name="Soggiu A."/>
            <person name="Piras C."/>
            <person name="Gaiarsa S."/>
            <person name="Sassera D."/>
            <person name="Roncada P."/>
            <person name="Bendixen E."/>
            <person name="Brasca M."/>
            <person name="Bonizzi L."/>
        </authorList>
    </citation>
    <scope>NUCLEOTIDE SEQUENCE [LARGE SCALE GENOMIC DNA]</scope>
    <source>
        <strain evidence="1 2">DIVETGP</strain>
    </source>
</reference>
<name>W6NEE6_CLOTY</name>
<dbReference type="EMBL" id="CBXI010000006">
    <property type="protein sequence ID" value="CDL90397.1"/>
    <property type="molecule type" value="Genomic_DNA"/>
</dbReference>
<sequence>MLKNYNINKAFVADTGVYLTNGITSFSPLECEIKKRPQ</sequence>
<keyword evidence="2" id="KW-1185">Reference proteome</keyword>
<protein>
    <submittedName>
        <fullName evidence="1">Uncharacterized protein</fullName>
    </submittedName>
</protein>